<evidence type="ECO:0000313" key="1">
    <source>
        <dbReference type="EMBL" id="KAF2756182.1"/>
    </source>
</evidence>
<name>A0A6A6VZV8_9PEZI</name>
<accession>A0A6A6VZV8</accession>
<protein>
    <submittedName>
        <fullName evidence="1">Uncharacterized protein</fullName>
    </submittedName>
</protein>
<gene>
    <name evidence="1" type="ORF">EJ05DRAFT_92735</name>
</gene>
<evidence type="ECO:0000313" key="2">
    <source>
        <dbReference type="Proteomes" id="UP000799437"/>
    </source>
</evidence>
<reference evidence="1" key="1">
    <citation type="journal article" date="2020" name="Stud. Mycol.">
        <title>101 Dothideomycetes genomes: a test case for predicting lifestyles and emergence of pathogens.</title>
        <authorList>
            <person name="Haridas S."/>
            <person name="Albert R."/>
            <person name="Binder M."/>
            <person name="Bloem J."/>
            <person name="Labutti K."/>
            <person name="Salamov A."/>
            <person name="Andreopoulos B."/>
            <person name="Baker S."/>
            <person name="Barry K."/>
            <person name="Bills G."/>
            <person name="Bluhm B."/>
            <person name="Cannon C."/>
            <person name="Castanera R."/>
            <person name="Culley D."/>
            <person name="Daum C."/>
            <person name="Ezra D."/>
            <person name="Gonzalez J."/>
            <person name="Henrissat B."/>
            <person name="Kuo A."/>
            <person name="Liang C."/>
            <person name="Lipzen A."/>
            <person name="Lutzoni F."/>
            <person name="Magnuson J."/>
            <person name="Mondo S."/>
            <person name="Nolan M."/>
            <person name="Ohm R."/>
            <person name="Pangilinan J."/>
            <person name="Park H.-J."/>
            <person name="Ramirez L."/>
            <person name="Alfaro M."/>
            <person name="Sun H."/>
            <person name="Tritt A."/>
            <person name="Yoshinaga Y."/>
            <person name="Zwiers L.-H."/>
            <person name="Turgeon B."/>
            <person name="Goodwin S."/>
            <person name="Spatafora J."/>
            <person name="Crous P."/>
            <person name="Grigoriev I."/>
        </authorList>
    </citation>
    <scope>NUCLEOTIDE SEQUENCE</scope>
    <source>
        <strain evidence="1">CBS 121739</strain>
    </source>
</reference>
<dbReference type="RefSeq" id="XP_033598633.1">
    <property type="nucleotide sequence ID" value="XM_033750065.1"/>
</dbReference>
<proteinExistence type="predicted"/>
<sequence>MMSVCSISHAMLSTAMTVGCYGRNLSLRFVPSSKLTINYLSILRSLCYYCLPTYLPALCSTSVEGGLTVTYFGAAARRLAIRTKQHSIHTATMEGTFCHDAERIASLFRAMAGDTNGDCMAWSGLSETALYLGTLSFPRPPLLVSLPVVEDPSPCHAAQV</sequence>
<dbReference type="GeneID" id="54491119"/>
<dbReference type="AlphaFoldDB" id="A0A6A6VZV8"/>
<dbReference type="EMBL" id="ML996576">
    <property type="protein sequence ID" value="KAF2756182.1"/>
    <property type="molecule type" value="Genomic_DNA"/>
</dbReference>
<keyword evidence="2" id="KW-1185">Reference proteome</keyword>
<organism evidence="1 2">
    <name type="scientific">Pseudovirgaria hyperparasitica</name>
    <dbReference type="NCBI Taxonomy" id="470096"/>
    <lineage>
        <taxon>Eukaryota</taxon>
        <taxon>Fungi</taxon>
        <taxon>Dikarya</taxon>
        <taxon>Ascomycota</taxon>
        <taxon>Pezizomycotina</taxon>
        <taxon>Dothideomycetes</taxon>
        <taxon>Dothideomycetes incertae sedis</taxon>
        <taxon>Acrospermales</taxon>
        <taxon>Acrospermaceae</taxon>
        <taxon>Pseudovirgaria</taxon>
    </lineage>
</organism>
<dbReference type="Proteomes" id="UP000799437">
    <property type="component" value="Unassembled WGS sequence"/>
</dbReference>